<dbReference type="Pfam" id="PF09807">
    <property type="entry name" value="ELP6"/>
    <property type="match status" value="1"/>
</dbReference>
<accession>A0ABM1BEY6</accession>
<evidence type="ECO:0000256" key="1">
    <source>
        <dbReference type="ARBA" id="ARBA00005043"/>
    </source>
</evidence>
<dbReference type="Gene3D" id="3.40.50.300">
    <property type="entry name" value="P-loop containing nucleotide triphosphate hydrolases"/>
    <property type="match status" value="1"/>
</dbReference>
<dbReference type="PANTHER" id="PTHR16184:SF6">
    <property type="entry name" value="ELONGATOR COMPLEX PROTEIN 6"/>
    <property type="match status" value="1"/>
</dbReference>
<evidence type="ECO:0000313" key="4">
    <source>
        <dbReference type="Proteomes" id="UP000694941"/>
    </source>
</evidence>
<dbReference type="InterPro" id="IPR018627">
    <property type="entry name" value="ELP6"/>
</dbReference>
<evidence type="ECO:0000256" key="2">
    <source>
        <dbReference type="ARBA" id="ARBA00008837"/>
    </source>
</evidence>
<protein>
    <recommendedName>
        <fullName evidence="3">Elongator complex protein 6</fullName>
    </recommendedName>
</protein>
<dbReference type="PANTHER" id="PTHR16184">
    <property type="entry name" value="ELONGATOR COMPLEX PROTEIN 6"/>
    <property type="match status" value="1"/>
</dbReference>
<name>A0ABM1BEY6_LIMPO</name>
<evidence type="ECO:0000256" key="3">
    <source>
        <dbReference type="ARBA" id="ARBA00020263"/>
    </source>
</evidence>
<keyword evidence="4" id="KW-1185">Reference proteome</keyword>
<dbReference type="CDD" id="cd19495">
    <property type="entry name" value="Elp6"/>
    <property type="match status" value="1"/>
</dbReference>
<dbReference type="GeneID" id="106464994"/>
<dbReference type="RefSeq" id="XP_013780637.1">
    <property type="nucleotide sequence ID" value="XM_013925183.2"/>
</dbReference>
<sequence length="262" mass="29475">MFSDLNVFLECEKNLPKRKFILVTNDHRSDSSFVLHNMISLFLKNSCPVILVNIAQSFNHYHNVALKLGINLKKVVEEGKLLCVDGLKLLNALIESYFEEQNCLNNPFSFIMNCREHSLMELYLSIKKKVEMLDNSSTKDLNFLILIDDFSNLQSLGASNIEVINFINYCHSLILRKTGGCLVIGGSVDFDDEDSHVLLNCISHSSDTCIQINGLLTGQSRDVDGEITVTEKSGKLSKKIMQFKVEEKSVRLFARGTCSAVL</sequence>
<dbReference type="InterPro" id="IPR027417">
    <property type="entry name" value="P-loop_NTPase"/>
</dbReference>
<evidence type="ECO:0000313" key="5">
    <source>
        <dbReference type="RefSeq" id="XP_013780637.1"/>
    </source>
</evidence>
<gene>
    <name evidence="5" type="primary">LOC106464994</name>
</gene>
<proteinExistence type="inferred from homology"/>
<organism evidence="4 5">
    <name type="scientific">Limulus polyphemus</name>
    <name type="common">Atlantic horseshoe crab</name>
    <dbReference type="NCBI Taxonomy" id="6850"/>
    <lineage>
        <taxon>Eukaryota</taxon>
        <taxon>Metazoa</taxon>
        <taxon>Ecdysozoa</taxon>
        <taxon>Arthropoda</taxon>
        <taxon>Chelicerata</taxon>
        <taxon>Merostomata</taxon>
        <taxon>Xiphosura</taxon>
        <taxon>Limulidae</taxon>
        <taxon>Limulus</taxon>
    </lineage>
</organism>
<comment type="similarity">
    <text evidence="2">Belongs to the ELP6 family.</text>
</comment>
<dbReference type="Proteomes" id="UP000694941">
    <property type="component" value="Unplaced"/>
</dbReference>
<reference evidence="5" key="1">
    <citation type="submission" date="2025-08" db="UniProtKB">
        <authorList>
            <consortium name="RefSeq"/>
        </authorList>
    </citation>
    <scope>IDENTIFICATION</scope>
    <source>
        <tissue evidence="5">Muscle</tissue>
    </source>
</reference>
<comment type="pathway">
    <text evidence="1">tRNA modification; 5-methoxycarbonylmethyl-2-thiouridine-tRNA biosynthesis.</text>
</comment>